<dbReference type="PROSITE" id="PS50005">
    <property type="entry name" value="TPR"/>
    <property type="match status" value="1"/>
</dbReference>
<evidence type="ECO:0000313" key="3">
    <source>
        <dbReference type="EMBL" id="WMG17459.1"/>
    </source>
</evidence>
<dbReference type="EMBL" id="JAOECG010000032">
    <property type="protein sequence ID" value="MDG9788417.1"/>
    <property type="molecule type" value="Genomic_DNA"/>
</dbReference>
<accession>A0AAJ6IBK9</accession>
<feature type="repeat" description="TPR" evidence="1">
    <location>
        <begin position="168"/>
        <end position="201"/>
    </location>
</feature>
<dbReference type="InterPro" id="IPR019734">
    <property type="entry name" value="TPR_rpt"/>
</dbReference>
<evidence type="ECO:0000313" key="4">
    <source>
        <dbReference type="Proteomes" id="UP001244586"/>
    </source>
</evidence>
<reference evidence="2" key="1">
    <citation type="submission" date="2022-09" db="EMBL/GenBank/DDBJ databases">
        <title>Intensive care unit water sources are persistently colonized with multi-drug resistant bacteria and are the site of extensive horizontal gene transfer of antibiotic resistance genes.</title>
        <authorList>
            <person name="Diorio-Toth L."/>
        </authorList>
    </citation>
    <scope>NUCLEOTIDE SEQUENCE</scope>
    <source>
        <strain evidence="2">GD04065</strain>
    </source>
</reference>
<protein>
    <submittedName>
        <fullName evidence="3">Phage terminase small subunit</fullName>
    </submittedName>
</protein>
<dbReference type="Pfam" id="PF05944">
    <property type="entry name" value="Phage_term_smal"/>
    <property type="match status" value="1"/>
</dbReference>
<name>A0AAJ6IBK9_ACIJO</name>
<dbReference type="Gene3D" id="1.25.40.10">
    <property type="entry name" value="Tetratricopeptide repeat domain"/>
    <property type="match status" value="1"/>
</dbReference>
<dbReference type="GO" id="GO:0004519">
    <property type="term" value="F:endonuclease activity"/>
    <property type="evidence" value="ECO:0007669"/>
    <property type="project" value="InterPro"/>
</dbReference>
<keyword evidence="1" id="KW-0802">TPR repeat</keyword>
<dbReference type="Proteomes" id="UP001244586">
    <property type="component" value="Chromosome"/>
</dbReference>
<evidence type="ECO:0000256" key="1">
    <source>
        <dbReference type="PROSITE-ProRule" id="PRU00339"/>
    </source>
</evidence>
<dbReference type="RefSeq" id="WP_010326512.1">
    <property type="nucleotide sequence ID" value="NZ_CANMLB010000013.1"/>
</dbReference>
<sequence>MNHARNHFLRVLAEKSAKADAFGATRHDASIYQLQLAELKNDKSLLSHIKSDESRAEAKGKLIPKYQPYVEGILAANQKVDDEVVTTIMLWCFDAGMFHEGLKIAVFALEHGLDMPDSFSRDTPSIVAEEIANAALTKLKASEVFDLNTLLDAEKLTEGFDLHDPIRAKLYCAIGKVFLSEDNYVPAIEYMKKAIAKKDNVGCKQDLDRAEKLLAKQLEEQQAAASS</sequence>
<keyword evidence="4" id="KW-1185">Reference proteome</keyword>
<gene>
    <name evidence="3" type="primary">gpM</name>
    <name evidence="2" type="ORF">N7566_15795</name>
    <name evidence="3" type="ORF">QBJ73_13870</name>
</gene>
<reference evidence="3 4" key="2">
    <citation type="submission" date="2023-04" db="EMBL/GenBank/DDBJ databases">
        <title>Acinetobacter johnsonii isolate AYTCM encoding NDM-1, OXA-58 and PER-1.</title>
        <authorList>
            <person name="Tian C."/>
            <person name="Wang S."/>
            <person name="Fan X."/>
            <person name="Xia D."/>
        </authorList>
    </citation>
    <scope>NUCLEOTIDE SEQUENCE [LARGE SCALE GENOMIC DNA]</scope>
    <source>
        <strain evidence="3 4">AYTCM</strain>
    </source>
</reference>
<organism evidence="3 4">
    <name type="scientific">Acinetobacter johnsonii</name>
    <dbReference type="NCBI Taxonomy" id="40214"/>
    <lineage>
        <taxon>Bacteria</taxon>
        <taxon>Pseudomonadati</taxon>
        <taxon>Pseudomonadota</taxon>
        <taxon>Gammaproteobacteria</taxon>
        <taxon>Moraxellales</taxon>
        <taxon>Moraxellaceae</taxon>
        <taxon>Acinetobacter</taxon>
    </lineage>
</organism>
<dbReference type="Proteomes" id="UP001157887">
    <property type="component" value="Unassembled WGS sequence"/>
</dbReference>
<dbReference type="EMBL" id="CP121776">
    <property type="protein sequence ID" value="WMG17459.1"/>
    <property type="molecule type" value="Genomic_DNA"/>
</dbReference>
<proteinExistence type="predicted"/>
<dbReference type="AlphaFoldDB" id="A0AAJ6IBK9"/>
<dbReference type="InterPro" id="IPR010270">
    <property type="entry name" value="Phage_P2_GpM"/>
</dbReference>
<dbReference type="InterPro" id="IPR011990">
    <property type="entry name" value="TPR-like_helical_dom_sf"/>
</dbReference>
<evidence type="ECO:0000313" key="2">
    <source>
        <dbReference type="EMBL" id="MDG9788417.1"/>
    </source>
</evidence>
<dbReference type="GO" id="GO:0003677">
    <property type="term" value="F:DNA binding"/>
    <property type="evidence" value="ECO:0007669"/>
    <property type="project" value="InterPro"/>
</dbReference>